<dbReference type="GO" id="GO:0071978">
    <property type="term" value="P:bacterial-type flagellum-dependent swarming motility"/>
    <property type="evidence" value="ECO:0007669"/>
    <property type="project" value="TreeGrafter"/>
</dbReference>
<feature type="region of interest" description="Disordered" evidence="11">
    <location>
        <begin position="1"/>
        <end position="67"/>
    </location>
</feature>
<evidence type="ECO:0000256" key="9">
    <source>
        <dbReference type="ARBA" id="ARBA00023136"/>
    </source>
</evidence>
<gene>
    <name evidence="12" type="ORF">dsat_2683</name>
</gene>
<comment type="function">
    <text evidence="1 10">Controls the rotational direction of flagella during chemotaxis.</text>
</comment>
<evidence type="ECO:0000256" key="8">
    <source>
        <dbReference type="ARBA" id="ARBA00022989"/>
    </source>
</evidence>
<keyword evidence="9 10" id="KW-0472">Membrane</keyword>
<feature type="compositionally biased region" description="Basic and acidic residues" evidence="11">
    <location>
        <begin position="20"/>
        <end position="46"/>
    </location>
</feature>
<evidence type="ECO:0000313" key="12">
    <source>
        <dbReference type="EMBL" id="EPR34641.1"/>
    </source>
</evidence>
<evidence type="ECO:0000256" key="10">
    <source>
        <dbReference type="RuleBase" id="RU364125"/>
    </source>
</evidence>
<keyword evidence="12" id="KW-0282">Flagellum</keyword>
<dbReference type="AlphaFoldDB" id="S7TDB2"/>
<dbReference type="GO" id="GO:0005886">
    <property type="term" value="C:plasma membrane"/>
    <property type="evidence" value="ECO:0007669"/>
    <property type="project" value="UniProtKB-SubCell"/>
</dbReference>
<keyword evidence="7 10" id="KW-0283">Flagellar rotation</keyword>
<dbReference type="GO" id="GO:0009425">
    <property type="term" value="C:bacterial-type flagellum basal body"/>
    <property type="evidence" value="ECO:0007669"/>
    <property type="project" value="InterPro"/>
</dbReference>
<dbReference type="PANTHER" id="PTHR35091:SF2">
    <property type="entry name" value="FLAGELLAR PROTEIN FLIL"/>
    <property type="match status" value="1"/>
</dbReference>
<evidence type="ECO:0000256" key="7">
    <source>
        <dbReference type="ARBA" id="ARBA00022779"/>
    </source>
</evidence>
<dbReference type="eggNOG" id="COG1580">
    <property type="taxonomic scope" value="Bacteria"/>
</dbReference>
<protein>
    <recommendedName>
        <fullName evidence="10">Flagellar protein FliL</fullName>
    </recommendedName>
</protein>
<dbReference type="Pfam" id="PF03748">
    <property type="entry name" value="FliL"/>
    <property type="match status" value="1"/>
</dbReference>
<accession>S7TDB2</accession>
<feature type="compositionally biased region" description="Acidic residues" evidence="11">
    <location>
        <begin position="47"/>
        <end position="67"/>
    </location>
</feature>
<dbReference type="Proteomes" id="UP000014975">
    <property type="component" value="Unassembled WGS sequence"/>
</dbReference>
<dbReference type="RefSeq" id="WP_020886568.1">
    <property type="nucleotide sequence ID" value="NZ_ATHI01000007.1"/>
</dbReference>
<evidence type="ECO:0000256" key="3">
    <source>
        <dbReference type="ARBA" id="ARBA00008281"/>
    </source>
</evidence>
<dbReference type="OrthoDB" id="5470759at2"/>
<keyword evidence="13" id="KW-1185">Reference proteome</keyword>
<organism evidence="12 13">
    <name type="scientific">Alkalidesulfovibrio alkalitolerans DSM 16529</name>
    <dbReference type="NCBI Taxonomy" id="1121439"/>
    <lineage>
        <taxon>Bacteria</taxon>
        <taxon>Pseudomonadati</taxon>
        <taxon>Thermodesulfobacteriota</taxon>
        <taxon>Desulfovibrionia</taxon>
        <taxon>Desulfovibrionales</taxon>
        <taxon>Desulfovibrionaceae</taxon>
        <taxon>Alkalidesulfovibrio</taxon>
    </lineage>
</organism>
<comment type="caution">
    <text evidence="12">The sequence shown here is derived from an EMBL/GenBank/DDBJ whole genome shotgun (WGS) entry which is preliminary data.</text>
</comment>
<keyword evidence="12" id="KW-0966">Cell projection</keyword>
<comment type="subcellular location">
    <subcellularLocation>
        <location evidence="2">Cell membrane</location>
        <topology evidence="2">Single-pass membrane protein</topology>
    </subcellularLocation>
</comment>
<keyword evidence="8 10" id="KW-1133">Transmembrane helix</keyword>
<keyword evidence="5 10" id="KW-0145">Chemotaxis</keyword>
<comment type="similarity">
    <text evidence="3 10">Belongs to the FliL family.</text>
</comment>
<keyword evidence="4 10" id="KW-1003">Cell membrane</keyword>
<evidence type="ECO:0000313" key="13">
    <source>
        <dbReference type="Proteomes" id="UP000014975"/>
    </source>
</evidence>
<evidence type="ECO:0000256" key="2">
    <source>
        <dbReference type="ARBA" id="ARBA00004162"/>
    </source>
</evidence>
<feature type="transmembrane region" description="Helical" evidence="10">
    <location>
        <begin position="93"/>
        <end position="114"/>
    </location>
</feature>
<dbReference type="PANTHER" id="PTHR35091">
    <property type="entry name" value="FLAGELLAR PROTEIN FLIL"/>
    <property type="match status" value="1"/>
</dbReference>
<evidence type="ECO:0000256" key="11">
    <source>
        <dbReference type="SAM" id="MobiDB-lite"/>
    </source>
</evidence>
<reference evidence="12 13" key="1">
    <citation type="journal article" date="2013" name="Genome Announc.">
        <title>Draft genome sequences for three mercury-methylating, sulfate-reducing bacteria.</title>
        <authorList>
            <person name="Brown S.D."/>
            <person name="Hurt R.A.Jr."/>
            <person name="Gilmour C.C."/>
            <person name="Elias D.A."/>
        </authorList>
    </citation>
    <scope>NUCLEOTIDE SEQUENCE [LARGE SCALE GENOMIC DNA]</scope>
    <source>
        <strain evidence="12 13">DSM 16529</strain>
    </source>
</reference>
<dbReference type="EMBL" id="ATHI01000007">
    <property type="protein sequence ID" value="EPR34641.1"/>
    <property type="molecule type" value="Genomic_DNA"/>
</dbReference>
<dbReference type="STRING" id="1121439.dsat_2683"/>
<evidence type="ECO:0000256" key="1">
    <source>
        <dbReference type="ARBA" id="ARBA00002254"/>
    </source>
</evidence>
<evidence type="ECO:0000256" key="4">
    <source>
        <dbReference type="ARBA" id="ARBA00022475"/>
    </source>
</evidence>
<dbReference type="InterPro" id="IPR005503">
    <property type="entry name" value="FliL"/>
</dbReference>
<dbReference type="GO" id="GO:0006935">
    <property type="term" value="P:chemotaxis"/>
    <property type="evidence" value="ECO:0007669"/>
    <property type="project" value="UniProtKB-KW"/>
</dbReference>
<dbReference type="PATRIC" id="fig|1121439.3.peg.1087"/>
<keyword evidence="12" id="KW-0969">Cilium</keyword>
<proteinExistence type="inferred from homology"/>
<evidence type="ECO:0000256" key="6">
    <source>
        <dbReference type="ARBA" id="ARBA00022692"/>
    </source>
</evidence>
<evidence type="ECO:0000256" key="5">
    <source>
        <dbReference type="ARBA" id="ARBA00022500"/>
    </source>
</evidence>
<sequence>MVPDGDDPLGAANPLGGGSQEEKARLDERNLDESDEVPRALQKVELDLDDAPFLEEEEDEPEEDISAEEALAQAAPAEKKRVIAVPAWLTKKFLFFAAGGLALLLAAILAIVLWPEKTPEPDEPAEQPIKEAEKPAPEAVDLNVTFDPFWIELIDKDGKVRFLHLQFTIVATNKLAEGEISAKTFQLRDAVYYYVKNKEFAFLADTENLETLKSDILSVLNKFVAHDNIETILIDKYLVQ</sequence>
<name>S7TDB2_9BACT</name>
<keyword evidence="6 10" id="KW-0812">Transmembrane</keyword>